<evidence type="ECO:0000313" key="1">
    <source>
        <dbReference type="EMBL" id="CCO44658.1"/>
    </source>
</evidence>
<sequence>MKENLPYTLPKNTKEQLKILSKITSIPSNLLVDAGELEVEAISSMVLYRHMDRLQRIEAMRLIRSVPNRALMGKIISKTLDTTYVNPQWGIWSLSNDELKKDIAVHSTIDSFAGYVGVGASVLSGKDLVKDLWSLKRMGKKHWVTIVIWGCIYFNKKELNKARNELENRTTLQSSGMY</sequence>
<reference evidence="1 2" key="1">
    <citation type="journal article" date="2013" name="ISME J.">
        <title>Comparative genomics of pathogenic lineages of Vibrio nigripulchritudo identifies virulence-associated traits.</title>
        <authorList>
            <person name="Goudenege D."/>
            <person name="Labreuche Y."/>
            <person name="Krin E."/>
            <person name="Ansquer D."/>
            <person name="Mangenot S."/>
            <person name="Calteau A."/>
            <person name="Medigue C."/>
            <person name="Mazel D."/>
            <person name="Polz M.F."/>
            <person name="Le Roux F."/>
        </authorList>
    </citation>
    <scope>NUCLEOTIDE SEQUENCE [LARGE SCALE GENOMIC DNA]</scope>
    <source>
        <strain evidence="1 2">SOn1</strain>
    </source>
</reference>
<name>A0AAV2VJI5_9VIBR</name>
<dbReference type="AlphaFoldDB" id="A0AAV2VJI5"/>
<dbReference type="Proteomes" id="UP000018211">
    <property type="component" value="Unassembled WGS sequence"/>
</dbReference>
<evidence type="ECO:0000313" key="2">
    <source>
        <dbReference type="Proteomes" id="UP000018211"/>
    </source>
</evidence>
<organism evidence="1 2">
    <name type="scientific">Vibrio nigripulchritudo SOn1</name>
    <dbReference type="NCBI Taxonomy" id="1238450"/>
    <lineage>
        <taxon>Bacteria</taxon>
        <taxon>Pseudomonadati</taxon>
        <taxon>Pseudomonadota</taxon>
        <taxon>Gammaproteobacteria</taxon>
        <taxon>Vibrionales</taxon>
        <taxon>Vibrionaceae</taxon>
        <taxon>Vibrio</taxon>
    </lineage>
</organism>
<dbReference type="RefSeq" id="WP_022610427.1">
    <property type="nucleotide sequence ID" value="NZ_LK391965.1"/>
</dbReference>
<protein>
    <submittedName>
        <fullName evidence="1">Uncharacterized protein</fullName>
    </submittedName>
</protein>
<accession>A0AAV2VJI5</accession>
<comment type="caution">
    <text evidence="1">The sequence shown here is derived from an EMBL/GenBank/DDBJ whole genome shotgun (WGS) entry which is preliminary data.</text>
</comment>
<gene>
    <name evidence="1" type="ORF">VIBNISOn1_1190003</name>
</gene>
<dbReference type="EMBL" id="CAOF01000023">
    <property type="protein sequence ID" value="CCO44658.1"/>
    <property type="molecule type" value="Genomic_DNA"/>
</dbReference>
<proteinExistence type="predicted"/>